<comment type="caution">
    <text evidence="1">The sequence shown here is derived from an EMBL/GenBank/DDBJ whole genome shotgun (WGS) entry which is preliminary data.</text>
</comment>
<evidence type="ECO:0000313" key="1">
    <source>
        <dbReference type="EMBL" id="GIY99017.1"/>
    </source>
</evidence>
<evidence type="ECO:0000313" key="2">
    <source>
        <dbReference type="Proteomes" id="UP001054945"/>
    </source>
</evidence>
<organism evidence="1 2">
    <name type="scientific">Caerostris extrusa</name>
    <name type="common">Bark spider</name>
    <name type="synonym">Caerostris bankana</name>
    <dbReference type="NCBI Taxonomy" id="172846"/>
    <lineage>
        <taxon>Eukaryota</taxon>
        <taxon>Metazoa</taxon>
        <taxon>Ecdysozoa</taxon>
        <taxon>Arthropoda</taxon>
        <taxon>Chelicerata</taxon>
        <taxon>Arachnida</taxon>
        <taxon>Araneae</taxon>
        <taxon>Araneomorphae</taxon>
        <taxon>Entelegynae</taxon>
        <taxon>Araneoidea</taxon>
        <taxon>Araneidae</taxon>
        <taxon>Caerostris</taxon>
    </lineage>
</organism>
<protein>
    <submittedName>
        <fullName evidence="1">Uncharacterized protein</fullName>
    </submittedName>
</protein>
<sequence>MCESSALASHDSLGGKNIRELKEDCRTPKGSSAHRAKSYVVPPAPTSVSVACTTAKICDDERKDIYSFNSCYLNQQPWKFTDLGFLMNKIVRDKLPR</sequence>
<accession>A0AAV4XWA4</accession>
<dbReference type="EMBL" id="BPLR01000993">
    <property type="protein sequence ID" value="GIY99017.1"/>
    <property type="molecule type" value="Genomic_DNA"/>
</dbReference>
<reference evidence="1 2" key="1">
    <citation type="submission" date="2021-06" db="EMBL/GenBank/DDBJ databases">
        <title>Caerostris extrusa draft genome.</title>
        <authorList>
            <person name="Kono N."/>
            <person name="Arakawa K."/>
        </authorList>
    </citation>
    <scope>NUCLEOTIDE SEQUENCE [LARGE SCALE GENOMIC DNA]</scope>
</reference>
<name>A0AAV4XWA4_CAEEX</name>
<keyword evidence="2" id="KW-1185">Reference proteome</keyword>
<gene>
    <name evidence="1" type="ORF">CEXT_407041</name>
</gene>
<proteinExistence type="predicted"/>
<dbReference type="AlphaFoldDB" id="A0AAV4XWA4"/>
<dbReference type="Proteomes" id="UP001054945">
    <property type="component" value="Unassembled WGS sequence"/>
</dbReference>